<dbReference type="Pfam" id="PF13588">
    <property type="entry name" value="HSDR_N_2"/>
    <property type="match status" value="1"/>
</dbReference>
<proteinExistence type="predicted"/>
<gene>
    <name evidence="2" type="ORF">ALP33_02489</name>
</gene>
<accession>A0AB37R930</accession>
<dbReference type="InterPro" id="IPR029464">
    <property type="entry name" value="HSDR_N"/>
</dbReference>
<reference evidence="2 3" key="1">
    <citation type="submission" date="2018-08" db="EMBL/GenBank/DDBJ databases">
        <title>Recombination of ecologically and evolutionarily significant loci maintains genetic cohesion in the Pseudomonas syringae species complex.</title>
        <authorList>
            <person name="Dillon M."/>
            <person name="Thakur S."/>
            <person name="Almeida R.N.D."/>
            <person name="Weir B.S."/>
            <person name="Guttman D.S."/>
        </authorList>
    </citation>
    <scope>NUCLEOTIDE SEQUENCE [LARGE SCALE GENOMIC DNA]</scope>
    <source>
        <strain evidence="2 3">ICMP 3402</strain>
    </source>
</reference>
<name>A0AB37R930_PSEAV</name>
<protein>
    <recommendedName>
        <fullName evidence="1">Type I restriction enzyme R protein N-terminal domain-containing protein</fullName>
    </recommendedName>
</protein>
<dbReference type="EMBL" id="RBTW01000144">
    <property type="protein sequence ID" value="RMU19814.1"/>
    <property type="molecule type" value="Genomic_DNA"/>
</dbReference>
<feature type="domain" description="Type I restriction enzyme R protein N-terminal" evidence="1">
    <location>
        <begin position="58"/>
        <end position="121"/>
    </location>
</feature>
<evidence type="ECO:0000259" key="1">
    <source>
        <dbReference type="Pfam" id="PF13588"/>
    </source>
</evidence>
<dbReference type="Gene3D" id="3.90.1570.30">
    <property type="match status" value="1"/>
</dbReference>
<organism evidence="2 3">
    <name type="scientific">Pseudomonas amygdali pv. lachrymans</name>
    <name type="common">Pseudomonas syringae pv. lachrymans</name>
    <dbReference type="NCBI Taxonomy" id="53707"/>
    <lineage>
        <taxon>Bacteria</taxon>
        <taxon>Pseudomonadati</taxon>
        <taxon>Pseudomonadota</taxon>
        <taxon>Gammaproteobacteria</taxon>
        <taxon>Pseudomonadales</taxon>
        <taxon>Pseudomonadaceae</taxon>
        <taxon>Pseudomonas</taxon>
        <taxon>Pseudomonas amygdali</taxon>
    </lineage>
</organism>
<dbReference type="RefSeq" id="WP_122314025.1">
    <property type="nucleotide sequence ID" value="NZ_RBTW01000144.1"/>
</dbReference>
<dbReference type="AlphaFoldDB" id="A0AB37R930"/>
<comment type="caution">
    <text evidence="2">The sequence shown here is derived from an EMBL/GenBank/DDBJ whole genome shotgun (WGS) entry which is preliminary data.</text>
</comment>
<evidence type="ECO:0000313" key="2">
    <source>
        <dbReference type="EMBL" id="RMU19814.1"/>
    </source>
</evidence>
<sequence>MAKSESVRRPTEADLEAAVHSAITSAFPSANIQIRHQVHFSFQMGRAPVELDGGQAWMKEGRADIVLFHEDRPLAVLELKRQGLPLTEADRLQGMSYARLLDPMAPLVVVSNGANTELYSTYDGSKWLPDGDEEKQLAGLINSAFKVASADIRKAAETLLGTDCRVWSEVVKASSAEKIDELSGDLASSEAPFAHDFLIPRNATRELLKELEHSCFVIVEGEPLAGKSSVLRELVDLAAKSDVFVPLYLEDGGRGYLQCVADALRRTVEWPFKAEDARSWLQSLTRGQEMKLVILVDDYRSDSEVSQRDLEDLVSIAQDGGFAVVIAMDDGLTESVIRSRNGRSLSSLGRISKRVTVGPLLDDEFESAVSAARSHSVRLMRGSFRSDDYRRPWIFRSVISKTKKGSFGAGLHGPEAPALLGVDFIHYVRENYEDSTLRHHFHELAIVTLDDYLRSGRSDSMETDATTTFLLRSEALKGLSVESREYLVGCGALKPRMFGDAHIFRIGFCEILVSELATVIAERLNNLLKSGAESPVEWLMSVAEMLPMGEIIAARAIVTTLQSGVDPIPLCTELLAQKPIHGVSSPKTRFAIKTVDLPLNDEDNNVELDDVSSAYYSDNVLPWITLSHVLAAYPLSTEEAGFFLQLHILMEMAKSEVTLRRPGTTAASSELLSQVMNDGTFVPGWNAGIIEPVTYAIFKTFRMQPSLGDAWMTMLGAMESAHLLVRTYTVLIELMRHGGLQGHWAWITSMEVLAPLLRDHPNIPTMSGSSVVVDVIE</sequence>
<evidence type="ECO:0000313" key="3">
    <source>
        <dbReference type="Proteomes" id="UP000271817"/>
    </source>
</evidence>
<dbReference type="Proteomes" id="UP000271817">
    <property type="component" value="Unassembled WGS sequence"/>
</dbReference>